<reference evidence="3 4" key="1">
    <citation type="submission" date="2019-08" db="EMBL/GenBank/DDBJ databases">
        <title>Pelomicrobium methylotrophicum gen. nov., sp. nov. a moderately thermophilic, facultatively anaerobic, lithoautotrophic and methylotrophic bacterium isolated from a terrestrial mud volcano.</title>
        <authorList>
            <person name="Slobodkina G.B."/>
            <person name="Merkel A.Y."/>
            <person name="Slobodkin A.I."/>
        </authorList>
    </citation>
    <scope>NUCLEOTIDE SEQUENCE [LARGE SCALE GENOMIC DNA]</scope>
    <source>
        <strain evidence="3 4">SM250</strain>
    </source>
</reference>
<evidence type="ECO:0000313" key="4">
    <source>
        <dbReference type="Proteomes" id="UP000321201"/>
    </source>
</evidence>
<evidence type="ECO:0000256" key="1">
    <source>
        <dbReference type="ARBA" id="ARBA00008984"/>
    </source>
</evidence>
<evidence type="ECO:0000313" key="3">
    <source>
        <dbReference type="EMBL" id="TXF10834.1"/>
    </source>
</evidence>
<dbReference type="PANTHER" id="PTHR33279:SF2">
    <property type="entry name" value="SULFUR CARRIER PROTEIN TUSA"/>
    <property type="match status" value="1"/>
</dbReference>
<dbReference type="RefSeq" id="WP_147800727.1">
    <property type="nucleotide sequence ID" value="NZ_VPFL01000021.1"/>
</dbReference>
<comment type="similarity">
    <text evidence="1">Belongs to the sulfur carrier protein TusA family.</text>
</comment>
<dbReference type="EMBL" id="VPFL01000021">
    <property type="protein sequence ID" value="TXF10834.1"/>
    <property type="molecule type" value="Genomic_DNA"/>
</dbReference>
<dbReference type="PANTHER" id="PTHR33279">
    <property type="entry name" value="SULFUR CARRIER PROTEIN YEDF-RELATED"/>
    <property type="match status" value="1"/>
</dbReference>
<dbReference type="InParanoid" id="A0A5C7EHP5"/>
<organism evidence="3 4">
    <name type="scientific">Pelomicrobium methylotrophicum</name>
    <dbReference type="NCBI Taxonomy" id="2602750"/>
    <lineage>
        <taxon>Bacteria</taxon>
        <taxon>Pseudomonadati</taxon>
        <taxon>Pseudomonadota</taxon>
        <taxon>Hydrogenophilia</taxon>
        <taxon>Hydrogenophilia incertae sedis</taxon>
        <taxon>Pelomicrobium</taxon>
    </lineage>
</organism>
<dbReference type="Pfam" id="PF01206">
    <property type="entry name" value="TusA"/>
    <property type="match status" value="1"/>
</dbReference>
<dbReference type="PROSITE" id="PS01148">
    <property type="entry name" value="UPF0033"/>
    <property type="match status" value="1"/>
</dbReference>
<proteinExistence type="inferred from homology"/>
<dbReference type="AlphaFoldDB" id="A0A5C7EHP5"/>
<keyword evidence="4" id="KW-1185">Reference proteome</keyword>
<name>A0A5C7EHP5_9PROT</name>
<dbReference type="CDD" id="cd00291">
    <property type="entry name" value="SirA_YedF_YeeD"/>
    <property type="match status" value="1"/>
</dbReference>
<dbReference type="InterPro" id="IPR001455">
    <property type="entry name" value="TusA-like"/>
</dbReference>
<dbReference type="Proteomes" id="UP000321201">
    <property type="component" value="Unassembled WGS sequence"/>
</dbReference>
<dbReference type="Gene3D" id="3.30.110.40">
    <property type="entry name" value="TusA-like domain"/>
    <property type="match status" value="1"/>
</dbReference>
<dbReference type="InterPro" id="IPR036868">
    <property type="entry name" value="TusA-like_sf"/>
</dbReference>
<feature type="domain" description="UPF0033" evidence="2">
    <location>
        <begin position="6"/>
        <end position="30"/>
    </location>
</feature>
<protein>
    <submittedName>
        <fullName evidence="3">Sulfurtransferase TusA family protein</fullName>
    </submittedName>
</protein>
<dbReference type="GO" id="GO:0016740">
    <property type="term" value="F:transferase activity"/>
    <property type="evidence" value="ECO:0007669"/>
    <property type="project" value="UniProtKB-KW"/>
</dbReference>
<evidence type="ECO:0000259" key="2">
    <source>
        <dbReference type="PROSITE" id="PS01148"/>
    </source>
</evidence>
<sequence length="75" mass="8376">MVKKIVDARGSFCPGPLMELIAQLKLVEVGDELEVLSTDRGSAHDIPQWVRKVGHELLGSREEDGVWHITVRKAK</sequence>
<comment type="caution">
    <text evidence="3">The sequence shown here is derived from an EMBL/GenBank/DDBJ whole genome shotgun (WGS) entry which is preliminary data.</text>
</comment>
<dbReference type="SUPFAM" id="SSF64307">
    <property type="entry name" value="SirA-like"/>
    <property type="match status" value="1"/>
</dbReference>
<gene>
    <name evidence="3" type="ORF">FR698_13515</name>
</gene>
<keyword evidence="3" id="KW-0808">Transferase</keyword>
<dbReference type="OrthoDB" id="9797352at2"/>
<accession>A0A5C7EHP5</accession>